<dbReference type="RefSeq" id="WP_164186919.1">
    <property type="nucleotide sequence ID" value="NZ_JAAGMR010000051.1"/>
</dbReference>
<reference evidence="8 9" key="1">
    <citation type="submission" date="2020-01" db="EMBL/GenBank/DDBJ databases">
        <title>Insect and environment-associated Actinomycetes.</title>
        <authorList>
            <person name="Currrie C."/>
            <person name="Chevrette M."/>
            <person name="Carlson C."/>
            <person name="Stubbendieck R."/>
            <person name="Wendt-Pienkowski E."/>
        </authorList>
    </citation>
    <scope>NUCLEOTIDE SEQUENCE [LARGE SCALE GENOMIC DNA]</scope>
    <source>
        <strain evidence="8 9">SID7754</strain>
    </source>
</reference>
<proteinExistence type="predicted"/>
<dbReference type="EMBL" id="JAAGMR010000051">
    <property type="protein sequence ID" value="NEB90943.1"/>
    <property type="molecule type" value="Genomic_DNA"/>
</dbReference>
<evidence type="ECO:0000256" key="6">
    <source>
        <dbReference type="SAM" id="MobiDB-lite"/>
    </source>
</evidence>
<dbReference type="EC" id="2.7.13.3" evidence="2"/>
<evidence type="ECO:0000256" key="1">
    <source>
        <dbReference type="ARBA" id="ARBA00000085"/>
    </source>
</evidence>
<dbReference type="GO" id="GO:0005886">
    <property type="term" value="C:plasma membrane"/>
    <property type="evidence" value="ECO:0007669"/>
    <property type="project" value="TreeGrafter"/>
</dbReference>
<feature type="domain" description="Histidine kinase/HSP90-like ATPase" evidence="7">
    <location>
        <begin position="278"/>
        <end position="389"/>
    </location>
</feature>
<dbReference type="PANTHER" id="PTHR45436">
    <property type="entry name" value="SENSOR HISTIDINE KINASE YKOH"/>
    <property type="match status" value="1"/>
</dbReference>
<dbReference type="InterPro" id="IPR036890">
    <property type="entry name" value="HATPase_C_sf"/>
</dbReference>
<dbReference type="SMART" id="SM00387">
    <property type="entry name" value="HATPase_c"/>
    <property type="match status" value="1"/>
</dbReference>
<evidence type="ECO:0000256" key="4">
    <source>
        <dbReference type="ARBA" id="ARBA00022679"/>
    </source>
</evidence>
<evidence type="ECO:0000256" key="5">
    <source>
        <dbReference type="ARBA" id="ARBA00022777"/>
    </source>
</evidence>
<evidence type="ECO:0000256" key="2">
    <source>
        <dbReference type="ARBA" id="ARBA00012438"/>
    </source>
</evidence>
<accession>A0A7K3QM39</accession>
<name>A0A7K3QM39_9ACTN</name>
<feature type="compositionally biased region" description="Low complexity" evidence="6">
    <location>
        <begin position="398"/>
        <end position="417"/>
    </location>
</feature>
<dbReference type="Pfam" id="PF02518">
    <property type="entry name" value="HATPase_c"/>
    <property type="match status" value="1"/>
</dbReference>
<dbReference type="SUPFAM" id="SSF55874">
    <property type="entry name" value="ATPase domain of HSP90 chaperone/DNA topoisomerase II/histidine kinase"/>
    <property type="match status" value="1"/>
</dbReference>
<keyword evidence="3" id="KW-0597">Phosphoprotein</keyword>
<dbReference type="InterPro" id="IPR003594">
    <property type="entry name" value="HATPase_dom"/>
</dbReference>
<feature type="region of interest" description="Disordered" evidence="6">
    <location>
        <begin position="440"/>
        <end position="531"/>
    </location>
</feature>
<evidence type="ECO:0000259" key="7">
    <source>
        <dbReference type="SMART" id="SM00387"/>
    </source>
</evidence>
<dbReference type="InterPro" id="IPR050428">
    <property type="entry name" value="TCS_sensor_his_kinase"/>
</dbReference>
<dbReference type="GO" id="GO:0004673">
    <property type="term" value="F:protein histidine kinase activity"/>
    <property type="evidence" value="ECO:0007669"/>
    <property type="project" value="UniProtKB-EC"/>
</dbReference>
<comment type="caution">
    <text evidence="8">The sequence shown here is derived from an EMBL/GenBank/DDBJ whole genome shotgun (WGS) entry which is preliminary data.</text>
</comment>
<evidence type="ECO:0000313" key="9">
    <source>
        <dbReference type="Proteomes" id="UP000470520"/>
    </source>
</evidence>
<keyword evidence="5 8" id="KW-0418">Kinase</keyword>
<dbReference type="GO" id="GO:0000160">
    <property type="term" value="P:phosphorelay signal transduction system"/>
    <property type="evidence" value="ECO:0007669"/>
    <property type="project" value="TreeGrafter"/>
</dbReference>
<sequence length="531" mass="56292">GWACVAVAVLVGHLLARRARLAAATQAAENDRLRAQAQQTAAQTGHLVNVTLPSLHNLVLTGSGAADALAGVSMPNDQNLRRLAQLSAGALEEAVGRAAAADEESRQTQDALGEVLAEVDRLGRETLPVAVTLLAEGRSADTVLGELALPQMPLMHDLSELVVRELARSERRAGGARIASTKALSRVQAKAVSMLADLRAMQDEHDGKMLGDLMRLDHKTSQLVLIADRLALLMGGKTSRTWNKPIRMESILRGAIGRIAAYQRVRLHFTSQAAISGFAAEGVMHLLAELIDNAANFSPPTDEVHVYVEEHRAGVVVTVEDSGLTMSEAAMRHAEGAVAGSMADLASLQGTRLGLAVVGLLALKYRINVSYRPSSRGGTGVVVLLPRHLIAQQRDPWPAQQEAARTTTARAVPAPEAPAPVVEAPVIEAPVVETHVRPDPPVILREVPGQTRHEPPAAPAAASTPNGLPVRKPGRTMSEAERAQRPASEPTSPRKRPVHDVGSRFGAFHRSRKSSGDTLGGRPDPEPPTAG</sequence>
<feature type="region of interest" description="Disordered" evidence="6">
    <location>
        <begin position="395"/>
        <end position="417"/>
    </location>
</feature>
<comment type="catalytic activity">
    <reaction evidence="1">
        <text>ATP + protein L-histidine = ADP + protein N-phospho-L-histidine.</text>
        <dbReference type="EC" id="2.7.13.3"/>
    </reaction>
</comment>
<dbReference type="Gene3D" id="3.30.565.10">
    <property type="entry name" value="Histidine kinase-like ATPase, C-terminal domain"/>
    <property type="match status" value="1"/>
</dbReference>
<dbReference type="AlphaFoldDB" id="A0A7K3QM39"/>
<feature type="non-terminal residue" evidence="8">
    <location>
        <position position="1"/>
    </location>
</feature>
<dbReference type="PANTHER" id="PTHR45436:SF5">
    <property type="entry name" value="SENSOR HISTIDINE KINASE TRCS"/>
    <property type="match status" value="1"/>
</dbReference>
<evidence type="ECO:0000313" key="8">
    <source>
        <dbReference type="EMBL" id="NEB90943.1"/>
    </source>
</evidence>
<keyword evidence="4" id="KW-0808">Transferase</keyword>
<organism evidence="8 9">
    <name type="scientific">Streptomyces bauhiniae</name>
    <dbReference type="NCBI Taxonomy" id="2340725"/>
    <lineage>
        <taxon>Bacteria</taxon>
        <taxon>Bacillati</taxon>
        <taxon>Actinomycetota</taxon>
        <taxon>Actinomycetes</taxon>
        <taxon>Kitasatosporales</taxon>
        <taxon>Streptomycetaceae</taxon>
        <taxon>Streptomyces</taxon>
    </lineage>
</organism>
<evidence type="ECO:0000256" key="3">
    <source>
        <dbReference type="ARBA" id="ARBA00022553"/>
    </source>
</evidence>
<gene>
    <name evidence="8" type="ORF">G3I21_04210</name>
</gene>
<dbReference type="Proteomes" id="UP000470520">
    <property type="component" value="Unassembled WGS sequence"/>
</dbReference>
<protein>
    <recommendedName>
        <fullName evidence="2">histidine kinase</fullName>
        <ecNumber evidence="2">2.7.13.3</ecNumber>
    </recommendedName>
</protein>